<keyword evidence="6 15" id="KW-0812">Transmembrane</keyword>
<keyword evidence="18" id="KW-1185">Reference proteome</keyword>
<evidence type="ECO:0000256" key="9">
    <source>
        <dbReference type="ARBA" id="ARBA00023002"/>
    </source>
</evidence>
<evidence type="ECO:0000256" key="4">
    <source>
        <dbReference type="ARBA" id="ARBA00022448"/>
    </source>
</evidence>
<evidence type="ECO:0000256" key="1">
    <source>
        <dbReference type="ARBA" id="ARBA00004651"/>
    </source>
</evidence>
<dbReference type="AlphaFoldDB" id="A0A9P7D6Z1"/>
<feature type="transmembrane region" description="Helical" evidence="15">
    <location>
        <begin position="190"/>
        <end position="213"/>
    </location>
</feature>
<feature type="region of interest" description="Disordered" evidence="14">
    <location>
        <begin position="759"/>
        <end position="791"/>
    </location>
</feature>
<dbReference type="GO" id="GO:0005886">
    <property type="term" value="C:plasma membrane"/>
    <property type="evidence" value="ECO:0007669"/>
    <property type="project" value="UniProtKB-SubCell"/>
</dbReference>
<dbReference type="InterPro" id="IPR017927">
    <property type="entry name" value="FAD-bd_FR_type"/>
</dbReference>
<evidence type="ECO:0000256" key="10">
    <source>
        <dbReference type="ARBA" id="ARBA00023065"/>
    </source>
</evidence>
<feature type="transmembrane region" description="Helical" evidence="15">
    <location>
        <begin position="263"/>
        <end position="288"/>
    </location>
</feature>
<dbReference type="InterPro" id="IPR013121">
    <property type="entry name" value="Fe_red_NAD-bd_6"/>
</dbReference>
<evidence type="ECO:0000256" key="12">
    <source>
        <dbReference type="ARBA" id="ARBA00023180"/>
    </source>
</evidence>
<dbReference type="SUPFAM" id="SSF63380">
    <property type="entry name" value="Riboflavin synthase domain-like"/>
    <property type="match status" value="1"/>
</dbReference>
<dbReference type="GO" id="GO:0006826">
    <property type="term" value="P:iron ion transport"/>
    <property type="evidence" value="ECO:0007669"/>
    <property type="project" value="TreeGrafter"/>
</dbReference>
<dbReference type="GO" id="GO:0006879">
    <property type="term" value="P:intracellular iron ion homeostasis"/>
    <property type="evidence" value="ECO:0007669"/>
    <property type="project" value="TreeGrafter"/>
</dbReference>
<keyword evidence="8 15" id="KW-1133">Transmembrane helix</keyword>
<evidence type="ECO:0000313" key="17">
    <source>
        <dbReference type="EMBL" id="KAG1782550.1"/>
    </source>
</evidence>
<dbReference type="SFLD" id="SFLDS00052">
    <property type="entry name" value="Ferric_Reductase_Domain"/>
    <property type="match status" value="1"/>
</dbReference>
<comment type="catalytic activity">
    <reaction evidence="13">
        <text>2 a Fe(II)-siderophore + NADP(+) + H(+) = 2 a Fe(III)-siderophore + NADPH</text>
        <dbReference type="Rhea" id="RHEA:28795"/>
        <dbReference type="Rhea" id="RHEA-COMP:11342"/>
        <dbReference type="Rhea" id="RHEA-COMP:11344"/>
        <dbReference type="ChEBI" id="CHEBI:15378"/>
        <dbReference type="ChEBI" id="CHEBI:29033"/>
        <dbReference type="ChEBI" id="CHEBI:29034"/>
        <dbReference type="ChEBI" id="CHEBI:57783"/>
        <dbReference type="ChEBI" id="CHEBI:58349"/>
        <dbReference type="EC" id="1.16.1.9"/>
    </reaction>
</comment>
<keyword evidence="7" id="KW-0249">Electron transport</keyword>
<proteinExistence type="inferred from homology"/>
<evidence type="ECO:0000313" key="18">
    <source>
        <dbReference type="Proteomes" id="UP000714275"/>
    </source>
</evidence>
<dbReference type="Pfam" id="PF01794">
    <property type="entry name" value="Ferric_reduct"/>
    <property type="match status" value="1"/>
</dbReference>
<dbReference type="InterPro" id="IPR013112">
    <property type="entry name" value="FAD-bd_8"/>
</dbReference>
<evidence type="ECO:0000259" key="16">
    <source>
        <dbReference type="PROSITE" id="PS51384"/>
    </source>
</evidence>
<evidence type="ECO:0000256" key="5">
    <source>
        <dbReference type="ARBA" id="ARBA00022475"/>
    </source>
</evidence>
<feature type="compositionally biased region" description="Basic residues" evidence="14">
    <location>
        <begin position="773"/>
        <end position="787"/>
    </location>
</feature>
<dbReference type="GO" id="GO:0052851">
    <property type="term" value="F:ferric-chelate reductase (NADPH) activity"/>
    <property type="evidence" value="ECO:0007669"/>
    <property type="project" value="UniProtKB-EC"/>
</dbReference>
<keyword evidence="10" id="KW-0406">Ion transport</keyword>
<dbReference type="Gene3D" id="3.40.50.80">
    <property type="entry name" value="Nucleotide-binding domain of ferredoxin-NADP reductase (FNR) module"/>
    <property type="match status" value="2"/>
</dbReference>
<protein>
    <recommendedName>
        <fullName evidence="3">ferric-chelate reductase (NADPH)</fullName>
        <ecNumber evidence="3">1.16.1.9</ecNumber>
    </recommendedName>
</protein>
<comment type="similarity">
    <text evidence="2">Belongs to the ferric reductase (FRE) family.</text>
</comment>
<evidence type="ECO:0000256" key="14">
    <source>
        <dbReference type="SAM" id="MobiDB-lite"/>
    </source>
</evidence>
<evidence type="ECO:0000256" key="11">
    <source>
        <dbReference type="ARBA" id="ARBA00023136"/>
    </source>
</evidence>
<evidence type="ECO:0000256" key="2">
    <source>
        <dbReference type="ARBA" id="ARBA00006278"/>
    </source>
</evidence>
<keyword evidence="4" id="KW-0813">Transport</keyword>
<keyword evidence="5" id="KW-1003">Cell membrane</keyword>
<evidence type="ECO:0000256" key="8">
    <source>
        <dbReference type="ARBA" id="ARBA00022989"/>
    </source>
</evidence>
<comment type="subcellular location">
    <subcellularLocation>
        <location evidence="1">Cell membrane</location>
        <topology evidence="1">Multi-pass membrane protein</topology>
    </subcellularLocation>
</comment>
<feature type="domain" description="FAD-binding FR-type" evidence="16">
    <location>
        <begin position="442"/>
        <end position="568"/>
    </location>
</feature>
<dbReference type="PANTHER" id="PTHR32361:SF9">
    <property type="entry name" value="FERRIC REDUCTASE TRANSMEMBRANE COMPONENT 3-RELATED"/>
    <property type="match status" value="1"/>
</dbReference>
<feature type="transmembrane region" description="Helical" evidence="15">
    <location>
        <begin position="234"/>
        <end position="251"/>
    </location>
</feature>
<dbReference type="PROSITE" id="PS51384">
    <property type="entry name" value="FAD_FR"/>
    <property type="match status" value="1"/>
</dbReference>
<name>A0A9P7D6Z1_9AGAM</name>
<organism evidence="17 18">
    <name type="scientific">Suillus placidus</name>
    <dbReference type="NCBI Taxonomy" id="48579"/>
    <lineage>
        <taxon>Eukaryota</taxon>
        <taxon>Fungi</taxon>
        <taxon>Dikarya</taxon>
        <taxon>Basidiomycota</taxon>
        <taxon>Agaricomycotina</taxon>
        <taxon>Agaricomycetes</taxon>
        <taxon>Agaricomycetidae</taxon>
        <taxon>Boletales</taxon>
        <taxon>Suillineae</taxon>
        <taxon>Suillaceae</taxon>
        <taxon>Suillus</taxon>
    </lineage>
</organism>
<dbReference type="InterPro" id="IPR013130">
    <property type="entry name" value="Fe3_Rdtase_TM_dom"/>
</dbReference>
<feature type="transmembrane region" description="Helical" evidence="15">
    <location>
        <begin position="48"/>
        <end position="67"/>
    </location>
</feature>
<dbReference type="InterPro" id="IPR017938">
    <property type="entry name" value="Riboflavin_synthase-like_b-brl"/>
</dbReference>
<evidence type="ECO:0000256" key="15">
    <source>
        <dbReference type="SAM" id="Phobius"/>
    </source>
</evidence>
<dbReference type="EMBL" id="JABBWD010000003">
    <property type="protein sequence ID" value="KAG1782550.1"/>
    <property type="molecule type" value="Genomic_DNA"/>
</dbReference>
<accession>A0A9P7D6Z1</accession>
<feature type="transmembrane region" description="Helical" evidence="15">
    <location>
        <begin position="300"/>
        <end position="317"/>
    </location>
</feature>
<dbReference type="Pfam" id="PF08030">
    <property type="entry name" value="NAD_binding_6"/>
    <property type="match status" value="1"/>
</dbReference>
<evidence type="ECO:0000256" key="3">
    <source>
        <dbReference type="ARBA" id="ARBA00012668"/>
    </source>
</evidence>
<evidence type="ECO:0000256" key="7">
    <source>
        <dbReference type="ARBA" id="ARBA00022982"/>
    </source>
</evidence>
<dbReference type="GO" id="GO:0015677">
    <property type="term" value="P:copper ion import"/>
    <property type="evidence" value="ECO:0007669"/>
    <property type="project" value="TreeGrafter"/>
</dbReference>
<dbReference type="EC" id="1.16.1.9" evidence="3"/>
<evidence type="ECO:0000256" key="6">
    <source>
        <dbReference type="ARBA" id="ARBA00022692"/>
    </source>
</evidence>
<feature type="region of interest" description="Disordered" evidence="14">
    <location>
        <begin position="705"/>
        <end position="724"/>
    </location>
</feature>
<dbReference type="OrthoDB" id="10006946at2759"/>
<gene>
    <name evidence="17" type="ORF">EV702DRAFT_1232247</name>
</gene>
<dbReference type="PANTHER" id="PTHR32361">
    <property type="entry name" value="FERRIC/CUPRIC REDUCTASE TRANSMEMBRANE COMPONENT"/>
    <property type="match status" value="1"/>
</dbReference>
<keyword evidence="11 15" id="KW-0472">Membrane</keyword>
<reference evidence="17" key="1">
    <citation type="journal article" date="2020" name="New Phytol.">
        <title>Comparative genomics reveals dynamic genome evolution in host specialist ectomycorrhizal fungi.</title>
        <authorList>
            <person name="Lofgren L.A."/>
            <person name="Nguyen N.H."/>
            <person name="Vilgalys R."/>
            <person name="Ruytinx J."/>
            <person name="Liao H.L."/>
            <person name="Branco S."/>
            <person name="Kuo A."/>
            <person name="LaButti K."/>
            <person name="Lipzen A."/>
            <person name="Andreopoulos W."/>
            <person name="Pangilinan J."/>
            <person name="Riley R."/>
            <person name="Hundley H."/>
            <person name="Na H."/>
            <person name="Barry K."/>
            <person name="Grigoriev I.V."/>
            <person name="Stajich J.E."/>
            <person name="Kennedy P.G."/>
        </authorList>
    </citation>
    <scope>NUCLEOTIDE SEQUENCE</scope>
    <source>
        <strain evidence="17">DOB743</strain>
    </source>
</reference>
<dbReference type="InterPro" id="IPR039261">
    <property type="entry name" value="FNR_nucleotide-bd"/>
</dbReference>
<comment type="caution">
    <text evidence="17">The sequence shown here is derived from an EMBL/GenBank/DDBJ whole genome shotgun (WGS) entry which is preliminary data.</text>
</comment>
<evidence type="ECO:0000256" key="13">
    <source>
        <dbReference type="ARBA" id="ARBA00048483"/>
    </source>
</evidence>
<dbReference type="CDD" id="cd06186">
    <property type="entry name" value="NOX_Duox_like_FAD_NADP"/>
    <property type="match status" value="1"/>
</dbReference>
<keyword evidence="9" id="KW-0560">Oxidoreductase</keyword>
<keyword evidence="12" id="KW-0325">Glycoprotein</keyword>
<sequence>MSSSSAATASSTAFLTDPTTPAFSDDLEWITAYLTIHSLSVPSRRYSFLIWIAVVFFFLTFAILHWTGSRGGFLGAHWTKWTLRRRTWRKKHNIALALKRNDPHRQPSSLPSNAQLLCLTLLLGGSLALAFVGPDYISPTLKVWQVRPDIAFVEPQRRNFIPNIAPYLPLQPQYTIDKAWWTSSARAGQIAFALLPLCVLFALKAPPFAIFAIPFMIQFFFDKLAWLHRWTGRLIWFLTSIHIALWSVQLVRDHKPSTGRVAYVYAFSYMPFIFGWIAFALLTSIIALSLNSIRRNFYEAFYFLHVLLVPLMLASAAFHHPTLWWWCWGALAIWAGERLWRWTWWFAANAPILGSSSSRPAMSKRSYPAVTAADTLEMDHLRRQSLHTLVDSQSFRSPSPLNPYYQSDKQTVSPHSPLPPICRLRAGSLEPDTARSTIHHPSPYIPPPGYAHAELLSGHTVRLRFITPGFLPWAPGQHFLIKIPSVSRFTTHPFTCASVCDYESPTDEGRLIVMLIRTRNGWTQDLWDLVSRMTAERSPGDITISAIPERGVLLRTYVDGPFGSSIRARWGSYSTVLIIAGGSGVSFGLSVLQYICMCLSGRDGKNLGGRPGGWGKKSFLTRRVRFVWLVREYSHIQWCASIVRRCLSLVPSSALQIDIFITNFKPIALKESDLPPLQVPQRPLFISEPVHCEDLQPPHPSFARGGPSFLRSDSNDSIENSESDVDLSYYTGEPEDPMAPEEDIGLVHESHILELTNFDGDDDTALPGEHTLSRKVKKEGKLRRAQSRKVANERTVRLLEPTSLPSSSQLAANRASASSAISGLSTDRLLPLSINSDKRWSEISTDTFASPTSMYGDSLARGRQSAHPESIFSLSGRPSPMGRAGVSTSIFSTGSWEGKSDADSSRGLLSSSAPVGSLDSIQFDISEEEARDINVVAEHARPGKPKLDRILADEVEQSEGAVMVACCGPTSLNAMVRKIIVAQIDPGRVWRGDMRGSITLVSEEFEY</sequence>
<dbReference type="Pfam" id="PF08022">
    <property type="entry name" value="FAD_binding_8"/>
    <property type="match status" value="1"/>
</dbReference>
<dbReference type="Proteomes" id="UP000714275">
    <property type="component" value="Unassembled WGS sequence"/>
</dbReference>
<dbReference type="InterPro" id="IPR051410">
    <property type="entry name" value="Ferric/Cupric_Reductase"/>
</dbReference>